<keyword evidence="1" id="KW-0472">Membrane</keyword>
<reference evidence="2 3" key="1">
    <citation type="submission" date="2006-03" db="EMBL/GenBank/DDBJ databases">
        <authorList>
            <person name="Bartlett D.H."/>
            <person name="Valle G."/>
            <person name="Lauro F.M."/>
            <person name="Vezzi A."/>
            <person name="Simonato F."/>
            <person name="Eloe E."/>
            <person name="Vitulo N."/>
            <person name="Stratton T.K."/>
            <person name="D'angelo M."/>
            <person name="Ferriera S."/>
            <person name="Johnson J."/>
            <person name="Kravitz S."/>
            <person name="Beeson K."/>
            <person name="Sutton G."/>
            <person name="Rogers Y."/>
            <person name="Friedman R."/>
            <person name="Frazier M."/>
            <person name="Venter J.C."/>
        </authorList>
    </citation>
    <scope>NUCLEOTIDE SEQUENCE [LARGE SCALE GENOMIC DNA]</scope>
    <source>
        <strain evidence="2 3">3TCK</strain>
    </source>
</reference>
<dbReference type="AlphaFoldDB" id="Q1Z3A0"/>
<accession>Q1Z3A0</accession>
<dbReference type="EMBL" id="AAPH01000014">
    <property type="protein sequence ID" value="EAS43106.1"/>
    <property type="molecule type" value="Genomic_DNA"/>
</dbReference>
<proteinExistence type="predicted"/>
<dbReference type="HOGENOM" id="CLU_1453173_0_0_6"/>
<name>Q1Z3A0_9GAMM</name>
<sequence>MMINPKTKIKSRYIHSHQQKNHDDIRGLIICKACKKTWQHHLRDAAIAIVTWGGWFFLIFQPFIKTNYDPASSLGFIHSISLEDCAIIFVTLFCAIMITYHLWVRYHVLIWQWEKLWEHNKQLTINAKSIIAKKYMRSISLNLEKVKSPEPVSILSQEDEEKTYDLTHNVHSHIVEKRTQSMKKDRLNEL</sequence>
<feature type="transmembrane region" description="Helical" evidence="1">
    <location>
        <begin position="45"/>
        <end position="64"/>
    </location>
</feature>
<dbReference type="RefSeq" id="WP_006230360.1">
    <property type="nucleotide sequence ID" value="NZ_CH724134.1"/>
</dbReference>
<feature type="transmembrane region" description="Helical" evidence="1">
    <location>
        <begin position="76"/>
        <end position="103"/>
    </location>
</feature>
<evidence type="ECO:0000313" key="2">
    <source>
        <dbReference type="EMBL" id="EAS43106.1"/>
    </source>
</evidence>
<gene>
    <name evidence="2" type="ORF">P3TCK_11689</name>
</gene>
<dbReference type="Proteomes" id="UP000003789">
    <property type="component" value="Unassembled WGS sequence"/>
</dbReference>
<evidence type="ECO:0000313" key="3">
    <source>
        <dbReference type="Proteomes" id="UP000003789"/>
    </source>
</evidence>
<comment type="caution">
    <text evidence="2">The sequence shown here is derived from an EMBL/GenBank/DDBJ whole genome shotgun (WGS) entry which is preliminary data.</text>
</comment>
<organism evidence="2 3">
    <name type="scientific">Photobacterium profundum 3TCK</name>
    <dbReference type="NCBI Taxonomy" id="314280"/>
    <lineage>
        <taxon>Bacteria</taxon>
        <taxon>Pseudomonadati</taxon>
        <taxon>Pseudomonadota</taxon>
        <taxon>Gammaproteobacteria</taxon>
        <taxon>Vibrionales</taxon>
        <taxon>Vibrionaceae</taxon>
        <taxon>Photobacterium</taxon>
    </lineage>
</organism>
<keyword evidence="1" id="KW-0812">Transmembrane</keyword>
<protein>
    <submittedName>
        <fullName evidence="2">Uncharacterized protein</fullName>
    </submittedName>
</protein>
<dbReference type="OrthoDB" id="5593894at2"/>
<keyword evidence="1" id="KW-1133">Transmembrane helix</keyword>
<evidence type="ECO:0000256" key="1">
    <source>
        <dbReference type="SAM" id="Phobius"/>
    </source>
</evidence>